<name>A0A0E9XF01_ANGAN</name>
<sequence>MNIPGNLFLPQGIHPALHLKMITTSLRDKESHWPRCERKL</sequence>
<reference evidence="1" key="1">
    <citation type="submission" date="2014-11" db="EMBL/GenBank/DDBJ databases">
        <authorList>
            <person name="Amaro Gonzalez C."/>
        </authorList>
    </citation>
    <scope>NUCLEOTIDE SEQUENCE</scope>
</reference>
<dbReference type="AlphaFoldDB" id="A0A0E9XF01"/>
<evidence type="ECO:0000313" key="1">
    <source>
        <dbReference type="EMBL" id="JAI01303.1"/>
    </source>
</evidence>
<protein>
    <submittedName>
        <fullName evidence="1">Uncharacterized protein</fullName>
    </submittedName>
</protein>
<organism evidence="1">
    <name type="scientific">Anguilla anguilla</name>
    <name type="common">European freshwater eel</name>
    <name type="synonym">Muraena anguilla</name>
    <dbReference type="NCBI Taxonomy" id="7936"/>
    <lineage>
        <taxon>Eukaryota</taxon>
        <taxon>Metazoa</taxon>
        <taxon>Chordata</taxon>
        <taxon>Craniata</taxon>
        <taxon>Vertebrata</taxon>
        <taxon>Euteleostomi</taxon>
        <taxon>Actinopterygii</taxon>
        <taxon>Neopterygii</taxon>
        <taxon>Teleostei</taxon>
        <taxon>Anguilliformes</taxon>
        <taxon>Anguillidae</taxon>
        <taxon>Anguilla</taxon>
    </lineage>
</organism>
<accession>A0A0E9XF01</accession>
<reference evidence="1" key="2">
    <citation type="journal article" date="2015" name="Fish Shellfish Immunol.">
        <title>Early steps in the European eel (Anguilla anguilla)-Vibrio vulnificus interaction in the gills: Role of the RtxA13 toxin.</title>
        <authorList>
            <person name="Callol A."/>
            <person name="Pajuelo D."/>
            <person name="Ebbesson L."/>
            <person name="Teles M."/>
            <person name="MacKenzie S."/>
            <person name="Amaro C."/>
        </authorList>
    </citation>
    <scope>NUCLEOTIDE SEQUENCE</scope>
</reference>
<dbReference type="EMBL" id="GBXM01007275">
    <property type="protein sequence ID" value="JAI01303.1"/>
    <property type="molecule type" value="Transcribed_RNA"/>
</dbReference>
<proteinExistence type="predicted"/>